<dbReference type="Proteomes" id="UP001184230">
    <property type="component" value="Unassembled WGS sequence"/>
</dbReference>
<evidence type="ECO:0000256" key="5">
    <source>
        <dbReference type="ARBA" id="ARBA00023115"/>
    </source>
</evidence>
<evidence type="ECO:0000256" key="4">
    <source>
        <dbReference type="ARBA" id="ARBA00023066"/>
    </source>
</evidence>
<dbReference type="Pfam" id="PF02675">
    <property type="entry name" value="AdoMet_dc"/>
    <property type="match status" value="1"/>
</dbReference>
<evidence type="ECO:0000256" key="9">
    <source>
        <dbReference type="ARBA" id="ARBA00023317"/>
    </source>
</evidence>
<keyword evidence="8" id="KW-0704">Schiff base</keyword>
<dbReference type="GO" id="GO:0004014">
    <property type="term" value="F:adenosylmethionine decarboxylase activity"/>
    <property type="evidence" value="ECO:0007669"/>
    <property type="project" value="UniProtKB-EC"/>
</dbReference>
<dbReference type="EC" id="4.1.1.50" evidence="11"/>
<dbReference type="InterPro" id="IPR016067">
    <property type="entry name" value="S-AdoMet_deCO2ase_core"/>
</dbReference>
<evidence type="ECO:0000256" key="1">
    <source>
        <dbReference type="ARBA" id="ARBA00001928"/>
    </source>
</evidence>
<keyword evidence="4" id="KW-0745">Spermidine biosynthesis</keyword>
<organism evidence="11 12">
    <name type="scientific">Variovorax soli</name>
    <dbReference type="NCBI Taxonomy" id="376815"/>
    <lineage>
        <taxon>Bacteria</taxon>
        <taxon>Pseudomonadati</taxon>
        <taxon>Pseudomonadota</taxon>
        <taxon>Betaproteobacteria</taxon>
        <taxon>Burkholderiales</taxon>
        <taxon>Comamonadaceae</taxon>
        <taxon>Variovorax</taxon>
    </lineage>
</organism>
<keyword evidence="3" id="KW-0068">Autocatalytic cleavage</keyword>
<comment type="cofactor">
    <cofactor evidence="1">
        <name>pyruvate</name>
        <dbReference type="ChEBI" id="CHEBI:15361"/>
    </cofactor>
</comment>
<evidence type="ECO:0000256" key="6">
    <source>
        <dbReference type="ARBA" id="ARBA00023145"/>
    </source>
</evidence>
<keyword evidence="9" id="KW-0670">Pyruvate</keyword>
<keyword evidence="12" id="KW-1185">Reference proteome</keyword>
<keyword evidence="2" id="KW-0210">Decarboxylase</keyword>
<keyword evidence="6" id="KW-0865">Zymogen</keyword>
<dbReference type="InterPro" id="IPR003826">
    <property type="entry name" value="AdoMetDC_fam_prok"/>
</dbReference>
<keyword evidence="7 11" id="KW-0456">Lyase</keyword>
<gene>
    <name evidence="11" type="ORF">J2739_000358</name>
</gene>
<evidence type="ECO:0000256" key="2">
    <source>
        <dbReference type="ARBA" id="ARBA00022793"/>
    </source>
</evidence>
<feature type="region of interest" description="Disordered" evidence="10">
    <location>
        <begin position="125"/>
        <end position="162"/>
    </location>
</feature>
<comment type="caution">
    <text evidence="11">The sequence shown here is derived from an EMBL/GenBank/DDBJ whole genome shotgun (WGS) entry which is preliminary data.</text>
</comment>
<evidence type="ECO:0000256" key="10">
    <source>
        <dbReference type="SAM" id="MobiDB-lite"/>
    </source>
</evidence>
<evidence type="ECO:0000313" key="11">
    <source>
        <dbReference type="EMBL" id="MDR6534598.1"/>
    </source>
</evidence>
<evidence type="ECO:0000256" key="3">
    <source>
        <dbReference type="ARBA" id="ARBA00022813"/>
    </source>
</evidence>
<evidence type="ECO:0000313" key="12">
    <source>
        <dbReference type="Proteomes" id="UP001184230"/>
    </source>
</evidence>
<dbReference type="PANTHER" id="PTHR33866">
    <property type="entry name" value="S-ADENOSYLMETHIONINE DECARBOXYLASE PROENZYME"/>
    <property type="match status" value="1"/>
</dbReference>
<accession>A0ABU1N8A3</accession>
<protein>
    <submittedName>
        <fullName evidence="11">S-adenosylmethionine decarboxylase</fullName>
        <ecNumber evidence="11">4.1.1.50</ecNumber>
    </submittedName>
</protein>
<keyword evidence="5" id="KW-0620">Polyamine biosynthesis</keyword>
<evidence type="ECO:0000256" key="7">
    <source>
        <dbReference type="ARBA" id="ARBA00023239"/>
    </source>
</evidence>
<dbReference type="EMBL" id="JAVDRF010000001">
    <property type="protein sequence ID" value="MDR6534598.1"/>
    <property type="molecule type" value="Genomic_DNA"/>
</dbReference>
<dbReference type="Gene3D" id="3.60.90.10">
    <property type="entry name" value="S-adenosylmethionine decarboxylase"/>
    <property type="match status" value="1"/>
</dbReference>
<evidence type="ECO:0000256" key="8">
    <source>
        <dbReference type="ARBA" id="ARBA00023270"/>
    </source>
</evidence>
<reference evidence="11 12" key="1">
    <citation type="submission" date="2023-07" db="EMBL/GenBank/DDBJ databases">
        <title>Sorghum-associated microbial communities from plants grown in Nebraska, USA.</title>
        <authorList>
            <person name="Schachtman D."/>
        </authorList>
    </citation>
    <scope>NUCLEOTIDE SEQUENCE [LARGE SCALE GENOMIC DNA]</scope>
    <source>
        <strain evidence="11 12">DS1781</strain>
    </source>
</reference>
<name>A0ABU1N8A3_9BURK</name>
<proteinExistence type="predicted"/>
<sequence>MHGLHLTADLHDCRCEMRWLVDAQALGAACVKAVEAADLRAVGTLFHAFPAGPRGPGGVTATVLLAESHLCVHTWPEQCGVTLDVYVCNFGADHSAKAKALAGALEALFVPGRVERHALQRGAIPHGAVARNHVRPAEGSRPLPQEGAREGREVTGLGQAVP</sequence>
<dbReference type="SUPFAM" id="SSF56276">
    <property type="entry name" value="S-adenosylmethionine decarboxylase"/>
    <property type="match status" value="1"/>
</dbReference>
<dbReference type="PANTHER" id="PTHR33866:SF2">
    <property type="entry name" value="S-ADENOSYLMETHIONINE DECARBOXYLASE PROENZYME"/>
    <property type="match status" value="1"/>
</dbReference>